<dbReference type="Pfam" id="PF06527">
    <property type="entry name" value="TniQ"/>
    <property type="match status" value="1"/>
</dbReference>
<proteinExistence type="predicted"/>
<comment type="caution">
    <text evidence="2">The sequence shown here is derived from an EMBL/GenBank/DDBJ whole genome shotgun (WGS) entry which is preliminary data.</text>
</comment>
<evidence type="ECO:0000259" key="1">
    <source>
        <dbReference type="Pfam" id="PF06527"/>
    </source>
</evidence>
<evidence type="ECO:0000313" key="2">
    <source>
        <dbReference type="EMBL" id="TWB54247.1"/>
    </source>
</evidence>
<organism evidence="2 3">
    <name type="scientific">Nitrospirillum amazonense</name>
    <dbReference type="NCBI Taxonomy" id="28077"/>
    <lineage>
        <taxon>Bacteria</taxon>
        <taxon>Pseudomonadati</taxon>
        <taxon>Pseudomonadota</taxon>
        <taxon>Alphaproteobacteria</taxon>
        <taxon>Rhodospirillales</taxon>
        <taxon>Azospirillaceae</taxon>
        <taxon>Nitrospirillum</taxon>
    </lineage>
</organism>
<name>A0A560I5N0_9PROT</name>
<dbReference type="InterPro" id="IPR009492">
    <property type="entry name" value="TniQ"/>
</dbReference>
<accession>A0A560I5N0</accession>
<protein>
    <submittedName>
        <fullName evidence="2">TniQ protein</fullName>
    </submittedName>
</protein>
<evidence type="ECO:0000313" key="3">
    <source>
        <dbReference type="Proteomes" id="UP000318050"/>
    </source>
</evidence>
<sequence>MGMLALTLPLGELETPASYCSRLAHRNGCGSAAEFCLDMGFTLRKIVAGDSDAFARLAEVSGADVEALKRGAFIPSGTRMFDIAGQTIPVVASRRNCLKVCPRCLAEDVAASPELKEAAPFQRVHWQVAWFRSCPTHRIRLVDLVEKTGGRVYGEVTNAIRPLFKTIADGGLEQSRSDSFYLEAYLLHRLQGVEAGASWLDGLQFHVAARLCEVVGAMDLFGRDVPTKTLDEKALSQSGHVGYDLLKEGLCEFLDKLRSNLWTETLGAGAKRLFGRLYSWLIDETENDAYKPLIDIVYNYTVENLPFRSGSKLLGRVVESPQMTSLAIAVEDSGTDCSEPWLRKVLTIRGLIGDEQQALSADKVLIPAYKMAPLLAAIRRRMPPKAAAAYLGVSKQLLLSLADNGLLRPFFSGDEKTDMKPLYDQQDLDDFLSALAAQALAEPTPNMCPIRLALQNAMSTSLDIVSLILEKRLKQVSQLPGNNGLLSFLVDPDEVRQTLWGTDLPLIEVRKIMNWRSSTLDFLVQNKIIPVKLATKQNSNRTYMVVCQKDLDNFNMIYVSIPAYMRETGRKSSDISTFIKDRGISPAISHTNLKDTPLSFFLRADFEE</sequence>
<dbReference type="Proteomes" id="UP000318050">
    <property type="component" value="Unassembled WGS sequence"/>
</dbReference>
<gene>
    <name evidence="2" type="ORF">FBZ92_11514</name>
</gene>
<dbReference type="AlphaFoldDB" id="A0A560I5N0"/>
<dbReference type="EMBL" id="VITT01000015">
    <property type="protein sequence ID" value="TWB54247.1"/>
    <property type="molecule type" value="Genomic_DNA"/>
</dbReference>
<reference evidence="2 3" key="1">
    <citation type="submission" date="2019-06" db="EMBL/GenBank/DDBJ databases">
        <title>Genomic Encyclopedia of Type Strains, Phase IV (KMG-V): Genome sequencing to study the core and pangenomes of soil and plant-associated prokaryotes.</title>
        <authorList>
            <person name="Whitman W."/>
        </authorList>
    </citation>
    <scope>NUCLEOTIDE SEQUENCE [LARGE SCALE GENOMIC DNA]</scope>
    <source>
        <strain evidence="2 3">BR 11140</strain>
    </source>
</reference>
<feature type="domain" description="TniQ" evidence="1">
    <location>
        <begin position="7"/>
        <end position="141"/>
    </location>
</feature>